<evidence type="ECO:0000313" key="3">
    <source>
        <dbReference type="EMBL" id="GMN22988.1"/>
    </source>
</evidence>
<name>A0AA87YTU5_FICCA</name>
<organism evidence="2 4">
    <name type="scientific">Ficus carica</name>
    <name type="common">Common fig</name>
    <dbReference type="NCBI Taxonomy" id="3494"/>
    <lineage>
        <taxon>Eukaryota</taxon>
        <taxon>Viridiplantae</taxon>
        <taxon>Streptophyta</taxon>
        <taxon>Embryophyta</taxon>
        <taxon>Tracheophyta</taxon>
        <taxon>Spermatophyta</taxon>
        <taxon>Magnoliopsida</taxon>
        <taxon>eudicotyledons</taxon>
        <taxon>Gunneridae</taxon>
        <taxon>Pentapetalae</taxon>
        <taxon>rosids</taxon>
        <taxon>fabids</taxon>
        <taxon>Rosales</taxon>
        <taxon>Moraceae</taxon>
        <taxon>Ficeae</taxon>
        <taxon>Ficus</taxon>
    </lineage>
</organism>
<protein>
    <submittedName>
        <fullName evidence="2">Uncharacterized protein</fullName>
    </submittedName>
</protein>
<feature type="region of interest" description="Disordered" evidence="1">
    <location>
        <begin position="43"/>
        <end position="68"/>
    </location>
</feature>
<comment type="caution">
    <text evidence="2">The sequence shown here is derived from an EMBL/GenBank/DDBJ whole genome shotgun (WGS) entry which is preliminary data.</text>
</comment>
<accession>A0AA87YTU5</accession>
<gene>
    <name evidence="2" type="ORF">TIFTF001_050242</name>
    <name evidence="3" type="ORF">TIFTF001_050248</name>
</gene>
<reference evidence="2" key="1">
    <citation type="submission" date="2023-07" db="EMBL/GenBank/DDBJ databases">
        <title>draft genome sequence of fig (Ficus carica).</title>
        <authorList>
            <person name="Takahashi T."/>
            <person name="Nishimura K."/>
        </authorList>
    </citation>
    <scope>NUCLEOTIDE SEQUENCE</scope>
</reference>
<evidence type="ECO:0000256" key="1">
    <source>
        <dbReference type="SAM" id="MobiDB-lite"/>
    </source>
</evidence>
<dbReference type="Proteomes" id="UP001187192">
    <property type="component" value="Unassembled WGS sequence"/>
</dbReference>
<dbReference type="EMBL" id="BTGU01008006">
    <property type="protein sequence ID" value="GMN22953.1"/>
    <property type="molecule type" value="Genomic_DNA"/>
</dbReference>
<evidence type="ECO:0000313" key="4">
    <source>
        <dbReference type="Proteomes" id="UP001187192"/>
    </source>
</evidence>
<dbReference type="AlphaFoldDB" id="A0AA87YTU5"/>
<dbReference type="EMBL" id="BTGU01008008">
    <property type="protein sequence ID" value="GMN22988.1"/>
    <property type="molecule type" value="Genomic_DNA"/>
</dbReference>
<proteinExistence type="predicted"/>
<sequence>MAAEFRAPRDHGSRAESNFVKMPRSGLGPTAIGAATSLRAQYELRRRTPTGRSELQRRVLPPPLCLSG</sequence>
<evidence type="ECO:0000313" key="2">
    <source>
        <dbReference type="EMBL" id="GMN22953.1"/>
    </source>
</evidence>
<keyword evidence="4" id="KW-1185">Reference proteome</keyword>
<feature type="compositionally biased region" description="Basic and acidic residues" evidence="1">
    <location>
        <begin position="1"/>
        <end position="14"/>
    </location>
</feature>
<feature type="region of interest" description="Disordered" evidence="1">
    <location>
        <begin position="1"/>
        <end position="31"/>
    </location>
</feature>